<proteinExistence type="predicted"/>
<evidence type="ECO:0000256" key="1">
    <source>
        <dbReference type="SAM" id="MobiDB-lite"/>
    </source>
</evidence>
<evidence type="ECO:0000313" key="2">
    <source>
        <dbReference type="EMBL" id="CAK0885229.1"/>
    </source>
</evidence>
<name>A0ABN9WFR3_9DINO</name>
<accession>A0ABN9WFR3</accession>
<organism evidence="2 3">
    <name type="scientific">Prorocentrum cordatum</name>
    <dbReference type="NCBI Taxonomy" id="2364126"/>
    <lineage>
        <taxon>Eukaryota</taxon>
        <taxon>Sar</taxon>
        <taxon>Alveolata</taxon>
        <taxon>Dinophyceae</taxon>
        <taxon>Prorocentrales</taxon>
        <taxon>Prorocentraceae</taxon>
        <taxon>Prorocentrum</taxon>
    </lineage>
</organism>
<dbReference type="Proteomes" id="UP001189429">
    <property type="component" value="Unassembled WGS sequence"/>
</dbReference>
<reference evidence="2" key="1">
    <citation type="submission" date="2023-10" db="EMBL/GenBank/DDBJ databases">
        <authorList>
            <person name="Chen Y."/>
            <person name="Shah S."/>
            <person name="Dougan E. K."/>
            <person name="Thang M."/>
            <person name="Chan C."/>
        </authorList>
    </citation>
    <scope>NUCLEOTIDE SEQUENCE [LARGE SCALE GENOMIC DNA]</scope>
</reference>
<feature type="region of interest" description="Disordered" evidence="1">
    <location>
        <begin position="129"/>
        <end position="153"/>
    </location>
</feature>
<dbReference type="EMBL" id="CAUYUJ010018643">
    <property type="protein sequence ID" value="CAK0885229.1"/>
    <property type="molecule type" value="Genomic_DNA"/>
</dbReference>
<sequence length="153" mass="16097">MRGMLQEEVIPGPGSIYSRSMTPGPGYYGMPSAGSVQQAPSFGARRKGCIDVAVDEHRMVPAPGTYEPVAAADVRAKRKPGASSFGTAAMATLMTPRDAMRKLPFISNAASLAEAPCVFSPSGFHSIAPEASNRTGDRSGGASWSFGKMRRPF</sequence>
<evidence type="ECO:0000313" key="3">
    <source>
        <dbReference type="Proteomes" id="UP001189429"/>
    </source>
</evidence>
<comment type="caution">
    <text evidence="2">The sequence shown here is derived from an EMBL/GenBank/DDBJ whole genome shotgun (WGS) entry which is preliminary data.</text>
</comment>
<keyword evidence="3" id="KW-1185">Reference proteome</keyword>
<gene>
    <name evidence="2" type="ORF">PCOR1329_LOCUS66907</name>
</gene>
<protein>
    <submittedName>
        <fullName evidence="2">Uncharacterized protein</fullName>
    </submittedName>
</protein>